<dbReference type="OrthoDB" id="3247158at2759"/>
<feature type="region of interest" description="Disordered" evidence="6">
    <location>
        <begin position="19"/>
        <end position="50"/>
    </location>
</feature>
<dbReference type="Gene3D" id="4.10.1000.10">
    <property type="entry name" value="Zinc finger, CCCH-type"/>
    <property type="match status" value="1"/>
</dbReference>
<feature type="zinc finger region" description="C3H1-type" evidence="5">
    <location>
        <begin position="481"/>
        <end position="504"/>
    </location>
</feature>
<keyword evidence="4 5" id="KW-0862">Zinc</keyword>
<evidence type="ECO:0000256" key="3">
    <source>
        <dbReference type="ARBA" id="ARBA00022771"/>
    </source>
</evidence>
<keyword evidence="2" id="KW-0677">Repeat</keyword>
<keyword evidence="3 5" id="KW-0863">Zinc-finger</keyword>
<feature type="region of interest" description="Disordered" evidence="6">
    <location>
        <begin position="304"/>
        <end position="369"/>
    </location>
</feature>
<evidence type="ECO:0000313" key="8">
    <source>
        <dbReference type="EMBL" id="KZV78494.1"/>
    </source>
</evidence>
<evidence type="ECO:0000256" key="6">
    <source>
        <dbReference type="SAM" id="MobiDB-lite"/>
    </source>
</evidence>
<feature type="zinc finger region" description="C3H1-type" evidence="5">
    <location>
        <begin position="505"/>
        <end position="532"/>
    </location>
</feature>
<dbReference type="AlphaFoldDB" id="A0A166MWJ5"/>
<dbReference type="GO" id="GO:0008270">
    <property type="term" value="F:zinc ion binding"/>
    <property type="evidence" value="ECO:0007669"/>
    <property type="project" value="UniProtKB-KW"/>
</dbReference>
<feature type="region of interest" description="Disordered" evidence="6">
    <location>
        <begin position="181"/>
        <end position="253"/>
    </location>
</feature>
<keyword evidence="1 5" id="KW-0479">Metal-binding</keyword>
<dbReference type="InterPro" id="IPR045124">
    <property type="entry name" value="Su(sable)-like"/>
</dbReference>
<dbReference type="GO" id="GO:0003723">
    <property type="term" value="F:RNA binding"/>
    <property type="evidence" value="ECO:0007669"/>
    <property type="project" value="InterPro"/>
</dbReference>
<dbReference type="InterPro" id="IPR000571">
    <property type="entry name" value="Znf_CCCH"/>
</dbReference>
<feature type="compositionally biased region" description="Low complexity" evidence="6">
    <location>
        <begin position="110"/>
        <end position="128"/>
    </location>
</feature>
<feature type="non-terminal residue" evidence="8">
    <location>
        <position position="664"/>
    </location>
</feature>
<feature type="compositionally biased region" description="Polar residues" evidence="6">
    <location>
        <begin position="181"/>
        <end position="193"/>
    </location>
</feature>
<protein>
    <recommendedName>
        <fullName evidence="7">C3H1-type domain-containing protein</fullName>
    </recommendedName>
</protein>
<dbReference type="InParanoid" id="A0A166MWJ5"/>
<feature type="compositionally biased region" description="Polar residues" evidence="6">
    <location>
        <begin position="655"/>
        <end position="664"/>
    </location>
</feature>
<feature type="region of interest" description="Disordered" evidence="6">
    <location>
        <begin position="601"/>
        <end position="664"/>
    </location>
</feature>
<evidence type="ECO:0000256" key="5">
    <source>
        <dbReference type="PROSITE-ProRule" id="PRU00723"/>
    </source>
</evidence>
<sequence>MPLTAAPKFQHTRALLANIARDNEGPQPDVLVTPGDGDTDDGDGLQSVSSSVVAQVSSLLREEKEEELKTLLRDSFGVPDDDEVLEHYVMDLMHKHSDDLTGVPFTFLTPRRPISRPSSRASSTGSSRFVPQRPETPNSQVSASSPLAYSFRRPHTPVMSPLAAGSHMSASNYLSARPMSTGSGIDSANNSPPQVHALAVSGSASRPESPLASPRVLNAKAAEFKPGPRPLSAASNRSLSRKDTASPDLWSSGISRSTSNLAIAAPLLPDTSLLSTSWSSSSGSGTAAPVPHRLPHDVEVEDDEFSPFAEPRSRGVTVRTSYHETGDGGWSGSSNSTGSYEYTDPSSADPDAASYNPYMPYGPEDDYAGGPMDQQQPYGDGMTPFDVLSSVFGNTVAPEDLEDALARNGYDFDTTMAWLIDRRYPQLEQAQHPAIRTPHSGGRVFVVPRDPRENMARGKSFEGSPNMKMHGKSPQAKQSSGPPNRVCRYFLAGECLRADCKFSHDIERALCRFWLRGTCAKQENCEFLHHLPEQWDTSVQDITTQMQQTDFMDQPSPVGTPVDEFPILSQEVVARGRRGGAATRGTDPSRARFALAVKKAAQQSPANLPPPTLGAHFATTPRQASGGSSPMLRSGPPVARASPRIKLRPPMLLPTLSTGAALNE</sequence>
<dbReference type="Gene3D" id="3.30.1370.210">
    <property type="match status" value="1"/>
</dbReference>
<dbReference type="Proteomes" id="UP000077266">
    <property type="component" value="Unassembled WGS sequence"/>
</dbReference>
<dbReference type="PROSITE" id="PS50103">
    <property type="entry name" value="ZF_C3H1"/>
    <property type="match status" value="2"/>
</dbReference>
<name>A0A166MWJ5_EXIGL</name>
<feature type="region of interest" description="Disordered" evidence="6">
    <location>
        <begin position="107"/>
        <end position="146"/>
    </location>
</feature>
<feature type="compositionally biased region" description="Polar residues" evidence="6">
    <location>
        <begin position="135"/>
        <end position="146"/>
    </location>
</feature>
<accession>A0A166MWJ5</accession>
<feature type="domain" description="C3H1-type" evidence="7">
    <location>
        <begin position="481"/>
        <end position="504"/>
    </location>
</feature>
<evidence type="ECO:0000256" key="4">
    <source>
        <dbReference type="ARBA" id="ARBA00022833"/>
    </source>
</evidence>
<dbReference type="GO" id="GO:0005634">
    <property type="term" value="C:nucleus"/>
    <property type="evidence" value="ECO:0007669"/>
    <property type="project" value="TreeGrafter"/>
</dbReference>
<keyword evidence="9" id="KW-1185">Reference proteome</keyword>
<evidence type="ECO:0000256" key="2">
    <source>
        <dbReference type="ARBA" id="ARBA00022737"/>
    </source>
</evidence>
<organism evidence="8 9">
    <name type="scientific">Exidia glandulosa HHB12029</name>
    <dbReference type="NCBI Taxonomy" id="1314781"/>
    <lineage>
        <taxon>Eukaryota</taxon>
        <taxon>Fungi</taxon>
        <taxon>Dikarya</taxon>
        <taxon>Basidiomycota</taxon>
        <taxon>Agaricomycotina</taxon>
        <taxon>Agaricomycetes</taxon>
        <taxon>Auriculariales</taxon>
        <taxon>Exidiaceae</taxon>
        <taxon>Exidia</taxon>
    </lineage>
</organism>
<dbReference type="GO" id="GO:0045892">
    <property type="term" value="P:negative regulation of DNA-templated transcription"/>
    <property type="evidence" value="ECO:0007669"/>
    <property type="project" value="InterPro"/>
</dbReference>
<dbReference type="SMART" id="SM00356">
    <property type="entry name" value="ZnF_C3H1"/>
    <property type="match status" value="2"/>
</dbReference>
<feature type="domain" description="C3H1-type" evidence="7">
    <location>
        <begin position="505"/>
        <end position="532"/>
    </location>
</feature>
<evidence type="ECO:0000313" key="9">
    <source>
        <dbReference type="Proteomes" id="UP000077266"/>
    </source>
</evidence>
<dbReference type="InterPro" id="IPR036855">
    <property type="entry name" value="Znf_CCCH_sf"/>
</dbReference>
<dbReference type="STRING" id="1314781.A0A166MWJ5"/>
<dbReference type="PANTHER" id="PTHR13119:SF12">
    <property type="entry name" value="PROTEIN SUPPRESSOR OF SABLE"/>
    <property type="match status" value="1"/>
</dbReference>
<reference evidence="8 9" key="1">
    <citation type="journal article" date="2016" name="Mol. Biol. Evol.">
        <title>Comparative Genomics of Early-Diverging Mushroom-Forming Fungi Provides Insights into the Origins of Lignocellulose Decay Capabilities.</title>
        <authorList>
            <person name="Nagy L.G."/>
            <person name="Riley R."/>
            <person name="Tritt A."/>
            <person name="Adam C."/>
            <person name="Daum C."/>
            <person name="Floudas D."/>
            <person name="Sun H."/>
            <person name="Yadav J.S."/>
            <person name="Pangilinan J."/>
            <person name="Larsson K.H."/>
            <person name="Matsuura K."/>
            <person name="Barry K."/>
            <person name="Labutti K."/>
            <person name="Kuo R."/>
            <person name="Ohm R.A."/>
            <person name="Bhattacharya S.S."/>
            <person name="Shirouzu T."/>
            <person name="Yoshinaga Y."/>
            <person name="Martin F.M."/>
            <person name="Grigoriev I.V."/>
            <person name="Hibbett D.S."/>
        </authorList>
    </citation>
    <scope>NUCLEOTIDE SEQUENCE [LARGE SCALE GENOMIC DNA]</scope>
    <source>
        <strain evidence="8 9">HHB12029</strain>
    </source>
</reference>
<gene>
    <name evidence="8" type="ORF">EXIGLDRAFT_737601</name>
</gene>
<dbReference type="PANTHER" id="PTHR13119">
    <property type="entry name" value="ZINC FINGER CCCH DOMAIN-CONTAINING PROTEI"/>
    <property type="match status" value="1"/>
</dbReference>
<evidence type="ECO:0000259" key="7">
    <source>
        <dbReference type="PROSITE" id="PS50103"/>
    </source>
</evidence>
<feature type="region of interest" description="Disordered" evidence="6">
    <location>
        <begin position="456"/>
        <end position="483"/>
    </location>
</feature>
<dbReference type="EMBL" id="KV426871">
    <property type="protein sequence ID" value="KZV78494.1"/>
    <property type="molecule type" value="Genomic_DNA"/>
</dbReference>
<dbReference type="SUPFAM" id="SSF90229">
    <property type="entry name" value="CCCH zinc finger"/>
    <property type="match status" value="1"/>
</dbReference>
<evidence type="ECO:0000256" key="1">
    <source>
        <dbReference type="ARBA" id="ARBA00022723"/>
    </source>
</evidence>
<dbReference type="Pfam" id="PF14608">
    <property type="entry name" value="zf-CCCH_2"/>
    <property type="match status" value="2"/>
</dbReference>
<proteinExistence type="predicted"/>